<name>A0A146LIK9_LYGHE</name>
<dbReference type="EMBL" id="GDHC01011883">
    <property type="protein sequence ID" value="JAQ06746.1"/>
    <property type="molecule type" value="Transcribed_RNA"/>
</dbReference>
<gene>
    <name evidence="2" type="ORF">g.71291</name>
</gene>
<evidence type="ECO:0000256" key="1">
    <source>
        <dbReference type="SAM" id="MobiDB-lite"/>
    </source>
</evidence>
<dbReference type="AlphaFoldDB" id="A0A146LIK9"/>
<evidence type="ECO:0000313" key="2">
    <source>
        <dbReference type="EMBL" id="JAQ06746.1"/>
    </source>
</evidence>
<feature type="region of interest" description="Disordered" evidence="1">
    <location>
        <begin position="132"/>
        <end position="159"/>
    </location>
</feature>
<organism evidence="2">
    <name type="scientific">Lygus hesperus</name>
    <name type="common">Western plant bug</name>
    <dbReference type="NCBI Taxonomy" id="30085"/>
    <lineage>
        <taxon>Eukaryota</taxon>
        <taxon>Metazoa</taxon>
        <taxon>Ecdysozoa</taxon>
        <taxon>Arthropoda</taxon>
        <taxon>Hexapoda</taxon>
        <taxon>Insecta</taxon>
        <taxon>Pterygota</taxon>
        <taxon>Neoptera</taxon>
        <taxon>Paraneoptera</taxon>
        <taxon>Hemiptera</taxon>
        <taxon>Heteroptera</taxon>
        <taxon>Panheteroptera</taxon>
        <taxon>Cimicomorpha</taxon>
        <taxon>Miridae</taxon>
        <taxon>Mirini</taxon>
        <taxon>Lygus</taxon>
    </lineage>
</organism>
<reference evidence="2" key="1">
    <citation type="journal article" date="2016" name="Gigascience">
        <title>De novo construction of an expanded transcriptome assembly for the western tarnished plant bug, Lygus hesperus.</title>
        <authorList>
            <person name="Tassone E.E."/>
            <person name="Geib S.M."/>
            <person name="Hall B."/>
            <person name="Fabrick J.A."/>
            <person name="Brent C.S."/>
            <person name="Hull J.J."/>
        </authorList>
    </citation>
    <scope>NUCLEOTIDE SEQUENCE</scope>
</reference>
<protein>
    <submittedName>
        <fullName evidence="2">Uncharacterized protein</fullName>
    </submittedName>
</protein>
<accession>A0A146LIK9</accession>
<sequence length="159" mass="17246">MEVFIAHFPAADPSLPNSVIHEENHERSYLRLGGPHLLAGPSDGIAEFGDRNARLAFLRPIDGGRQEDERCAMEIGGGYLEIRDSDSTLSLFVLRMGRTERGFTGDAHSPTCGALLRERGSPLCLCGPSLAVRRPSPPRPRPRPRPKAPSAPGQVVFAP</sequence>
<proteinExistence type="predicted"/>